<keyword evidence="11 14" id="KW-1133">Transmembrane helix</keyword>
<dbReference type="PRINTS" id="PR00344">
    <property type="entry name" value="BCTRLSENSOR"/>
</dbReference>
<keyword evidence="10 17" id="KW-0067">ATP-binding</keyword>
<proteinExistence type="predicted"/>
<comment type="caution">
    <text evidence="17">The sequence shown here is derived from an EMBL/GenBank/DDBJ whole genome shotgun (WGS) entry which is preliminary data.</text>
</comment>
<feature type="domain" description="Histidine kinase" evidence="15">
    <location>
        <begin position="231"/>
        <end position="453"/>
    </location>
</feature>
<dbReference type="CDD" id="cd00082">
    <property type="entry name" value="HisKA"/>
    <property type="match status" value="1"/>
</dbReference>
<evidence type="ECO:0000256" key="2">
    <source>
        <dbReference type="ARBA" id="ARBA00004651"/>
    </source>
</evidence>
<keyword evidence="5" id="KW-0597">Phosphoprotein</keyword>
<dbReference type="GO" id="GO:0005524">
    <property type="term" value="F:ATP binding"/>
    <property type="evidence" value="ECO:0007669"/>
    <property type="project" value="UniProtKB-KW"/>
</dbReference>
<evidence type="ECO:0000256" key="1">
    <source>
        <dbReference type="ARBA" id="ARBA00000085"/>
    </source>
</evidence>
<dbReference type="InterPro" id="IPR036890">
    <property type="entry name" value="HATPase_C_sf"/>
</dbReference>
<feature type="transmembrane region" description="Helical" evidence="14">
    <location>
        <begin position="150"/>
        <end position="169"/>
    </location>
</feature>
<dbReference type="PROSITE" id="PS50885">
    <property type="entry name" value="HAMP"/>
    <property type="match status" value="1"/>
</dbReference>
<comment type="catalytic activity">
    <reaction evidence="1">
        <text>ATP + protein L-histidine = ADP + protein N-phospho-L-histidine.</text>
        <dbReference type="EC" id="2.7.13.3"/>
    </reaction>
</comment>
<dbReference type="EC" id="2.7.13.3" evidence="3"/>
<reference evidence="18" key="1">
    <citation type="journal article" date="2019" name="Int. J. Syst. Evol. Microbiol.">
        <title>The Global Catalogue of Microorganisms (GCM) 10K type strain sequencing project: providing services to taxonomists for standard genome sequencing and annotation.</title>
        <authorList>
            <consortium name="The Broad Institute Genomics Platform"/>
            <consortium name="The Broad Institute Genome Sequencing Center for Infectious Disease"/>
            <person name="Wu L."/>
            <person name="Ma J."/>
        </authorList>
    </citation>
    <scope>NUCLEOTIDE SEQUENCE [LARGE SCALE GENOMIC DNA]</scope>
    <source>
        <strain evidence="18">KCTC 3950</strain>
    </source>
</reference>
<dbReference type="SUPFAM" id="SSF55874">
    <property type="entry name" value="ATPase domain of HSP90 chaperone/DNA topoisomerase II/histidine kinase"/>
    <property type="match status" value="1"/>
</dbReference>
<keyword evidence="7 14" id="KW-0812">Transmembrane</keyword>
<feature type="transmembrane region" description="Helical" evidence="14">
    <location>
        <begin position="7"/>
        <end position="30"/>
    </location>
</feature>
<gene>
    <name evidence="17" type="ORF">ACFSUF_17725</name>
</gene>
<evidence type="ECO:0000256" key="13">
    <source>
        <dbReference type="ARBA" id="ARBA00023136"/>
    </source>
</evidence>
<dbReference type="Pfam" id="PF02518">
    <property type="entry name" value="HATPase_c"/>
    <property type="match status" value="1"/>
</dbReference>
<evidence type="ECO:0000256" key="4">
    <source>
        <dbReference type="ARBA" id="ARBA00022475"/>
    </source>
</evidence>
<dbReference type="InterPro" id="IPR003661">
    <property type="entry name" value="HisK_dim/P_dom"/>
</dbReference>
<accession>A0ABW5PFR5</accession>
<keyword evidence="6" id="KW-0808">Transferase</keyword>
<dbReference type="SUPFAM" id="SSF158472">
    <property type="entry name" value="HAMP domain-like"/>
    <property type="match status" value="1"/>
</dbReference>
<dbReference type="SMART" id="SM00388">
    <property type="entry name" value="HisKA"/>
    <property type="match status" value="1"/>
</dbReference>
<dbReference type="Pfam" id="PF00512">
    <property type="entry name" value="HisKA"/>
    <property type="match status" value="1"/>
</dbReference>
<evidence type="ECO:0000256" key="14">
    <source>
        <dbReference type="SAM" id="Phobius"/>
    </source>
</evidence>
<dbReference type="InterPro" id="IPR004358">
    <property type="entry name" value="Sig_transdc_His_kin-like_C"/>
</dbReference>
<dbReference type="EMBL" id="JBHUME010000011">
    <property type="protein sequence ID" value="MFD2614252.1"/>
    <property type="molecule type" value="Genomic_DNA"/>
</dbReference>
<keyword evidence="9" id="KW-0418">Kinase</keyword>
<protein>
    <recommendedName>
        <fullName evidence="3">histidine kinase</fullName>
        <ecNumber evidence="3">2.7.13.3</ecNumber>
    </recommendedName>
</protein>
<dbReference type="InterPro" id="IPR003660">
    <property type="entry name" value="HAMP_dom"/>
</dbReference>
<dbReference type="InterPro" id="IPR005467">
    <property type="entry name" value="His_kinase_dom"/>
</dbReference>
<dbReference type="InterPro" id="IPR003594">
    <property type="entry name" value="HATPase_dom"/>
</dbReference>
<dbReference type="RefSeq" id="WP_377604912.1">
    <property type="nucleotide sequence ID" value="NZ_JBHUME010000011.1"/>
</dbReference>
<evidence type="ECO:0000256" key="5">
    <source>
        <dbReference type="ARBA" id="ARBA00022553"/>
    </source>
</evidence>
<dbReference type="SMART" id="SM00304">
    <property type="entry name" value="HAMP"/>
    <property type="match status" value="1"/>
</dbReference>
<dbReference type="SMART" id="SM00387">
    <property type="entry name" value="HATPase_c"/>
    <property type="match status" value="1"/>
</dbReference>
<evidence type="ECO:0000256" key="3">
    <source>
        <dbReference type="ARBA" id="ARBA00012438"/>
    </source>
</evidence>
<dbReference type="CDD" id="cd00075">
    <property type="entry name" value="HATPase"/>
    <property type="match status" value="1"/>
</dbReference>
<keyword evidence="12" id="KW-0902">Two-component regulatory system</keyword>
<dbReference type="InterPro" id="IPR036097">
    <property type="entry name" value="HisK_dim/P_sf"/>
</dbReference>
<comment type="subcellular location">
    <subcellularLocation>
        <location evidence="2">Cell membrane</location>
        <topology evidence="2">Multi-pass membrane protein</topology>
    </subcellularLocation>
</comment>
<dbReference type="PANTHER" id="PTHR45436">
    <property type="entry name" value="SENSOR HISTIDINE KINASE YKOH"/>
    <property type="match status" value="1"/>
</dbReference>
<dbReference type="Gene3D" id="1.10.287.130">
    <property type="match status" value="1"/>
</dbReference>
<keyword evidence="13 14" id="KW-0472">Membrane</keyword>
<evidence type="ECO:0000259" key="16">
    <source>
        <dbReference type="PROSITE" id="PS50885"/>
    </source>
</evidence>
<evidence type="ECO:0000259" key="15">
    <source>
        <dbReference type="PROSITE" id="PS50109"/>
    </source>
</evidence>
<dbReference type="Gene3D" id="6.10.340.10">
    <property type="match status" value="1"/>
</dbReference>
<name>A0ABW5PFR5_9BACL</name>
<keyword evidence="8" id="KW-0547">Nucleotide-binding</keyword>
<evidence type="ECO:0000256" key="10">
    <source>
        <dbReference type="ARBA" id="ARBA00022840"/>
    </source>
</evidence>
<keyword evidence="4" id="KW-1003">Cell membrane</keyword>
<evidence type="ECO:0000256" key="11">
    <source>
        <dbReference type="ARBA" id="ARBA00022989"/>
    </source>
</evidence>
<evidence type="ECO:0000256" key="8">
    <source>
        <dbReference type="ARBA" id="ARBA00022741"/>
    </source>
</evidence>
<sequence>MTIRRKLFLAMAFFILSMGAAFVFVTLFVVKATLEHIRVADRTYEIEILSRSFEEYYRQSGGSWEQVQASPIVTNGQGSIPANASYLLLSEDQKLLYLRGTADTEQIKVMGIRAPVRMKEETIAYLYYLDPEVANLSKIQLGIGSSVTTLLLASSLVFCLLSLLIAYWLSSRLTRPIRMLVPAIMQLGEGKFGVKAPVTTKDEYAQVATAFNQMSQQLLRAEDVRRNLTADVAHELRTPITILRGKLDLIQQSGRSVEPESLLPLQDELIRLSRLVDDLHQLSLAEAKKLQLELKPTRLPALLQRIINRVSPEADRKGVRLELKAPVDCPEILVDPNRMTQVFLNLIVNAVHYTPARGLVGIVVRIGDSAAADIPRYLNITITDTGPGIGAEHLPHIFNRFYRTDEARTRNKGGMGLGLAIAKEFVSAHNGIIDVESSPGQGTSFIVTLPFNIP</sequence>
<dbReference type="PANTHER" id="PTHR45436:SF5">
    <property type="entry name" value="SENSOR HISTIDINE KINASE TRCS"/>
    <property type="match status" value="1"/>
</dbReference>
<keyword evidence="18" id="KW-1185">Reference proteome</keyword>
<evidence type="ECO:0000313" key="18">
    <source>
        <dbReference type="Proteomes" id="UP001597541"/>
    </source>
</evidence>
<feature type="domain" description="HAMP" evidence="16">
    <location>
        <begin position="171"/>
        <end position="223"/>
    </location>
</feature>
<dbReference type="CDD" id="cd06225">
    <property type="entry name" value="HAMP"/>
    <property type="match status" value="1"/>
</dbReference>
<dbReference type="SUPFAM" id="SSF47384">
    <property type="entry name" value="Homodimeric domain of signal transducing histidine kinase"/>
    <property type="match status" value="1"/>
</dbReference>
<evidence type="ECO:0000256" key="9">
    <source>
        <dbReference type="ARBA" id="ARBA00022777"/>
    </source>
</evidence>
<organism evidence="17 18">
    <name type="scientific">Paenibacillus gansuensis</name>
    <dbReference type="NCBI Taxonomy" id="306542"/>
    <lineage>
        <taxon>Bacteria</taxon>
        <taxon>Bacillati</taxon>
        <taxon>Bacillota</taxon>
        <taxon>Bacilli</taxon>
        <taxon>Bacillales</taxon>
        <taxon>Paenibacillaceae</taxon>
        <taxon>Paenibacillus</taxon>
    </lineage>
</organism>
<evidence type="ECO:0000256" key="6">
    <source>
        <dbReference type="ARBA" id="ARBA00022679"/>
    </source>
</evidence>
<dbReference type="Pfam" id="PF00672">
    <property type="entry name" value="HAMP"/>
    <property type="match status" value="1"/>
</dbReference>
<evidence type="ECO:0000256" key="7">
    <source>
        <dbReference type="ARBA" id="ARBA00022692"/>
    </source>
</evidence>
<dbReference type="PROSITE" id="PS50109">
    <property type="entry name" value="HIS_KIN"/>
    <property type="match status" value="1"/>
</dbReference>
<dbReference type="InterPro" id="IPR050428">
    <property type="entry name" value="TCS_sensor_his_kinase"/>
</dbReference>
<dbReference type="Gene3D" id="3.30.565.10">
    <property type="entry name" value="Histidine kinase-like ATPase, C-terminal domain"/>
    <property type="match status" value="1"/>
</dbReference>
<evidence type="ECO:0000256" key="12">
    <source>
        <dbReference type="ARBA" id="ARBA00023012"/>
    </source>
</evidence>
<dbReference type="Proteomes" id="UP001597541">
    <property type="component" value="Unassembled WGS sequence"/>
</dbReference>
<evidence type="ECO:0000313" key="17">
    <source>
        <dbReference type="EMBL" id="MFD2614252.1"/>
    </source>
</evidence>